<dbReference type="Pfam" id="PF12833">
    <property type="entry name" value="HTH_18"/>
    <property type="match status" value="1"/>
</dbReference>
<evidence type="ECO:0000313" key="5">
    <source>
        <dbReference type="EMBL" id="PWF46038.1"/>
    </source>
</evidence>
<evidence type="ECO:0000256" key="3">
    <source>
        <dbReference type="ARBA" id="ARBA00023163"/>
    </source>
</evidence>
<keyword evidence="2" id="KW-0238">DNA-binding</keyword>
<dbReference type="RefSeq" id="WP_106758516.1">
    <property type="nucleotide sequence ID" value="NZ_PXWF02000246.1"/>
</dbReference>
<evidence type="ECO:0000259" key="4">
    <source>
        <dbReference type="PROSITE" id="PS01124"/>
    </source>
</evidence>
<dbReference type="InterPro" id="IPR050204">
    <property type="entry name" value="AraC_XylS_family_regulators"/>
</dbReference>
<organism evidence="5 6">
    <name type="scientific">Massilia glaciei</name>
    <dbReference type="NCBI Taxonomy" id="1524097"/>
    <lineage>
        <taxon>Bacteria</taxon>
        <taxon>Pseudomonadati</taxon>
        <taxon>Pseudomonadota</taxon>
        <taxon>Betaproteobacteria</taxon>
        <taxon>Burkholderiales</taxon>
        <taxon>Oxalobacteraceae</taxon>
        <taxon>Telluria group</taxon>
        <taxon>Massilia</taxon>
    </lineage>
</organism>
<dbReference type="InterPro" id="IPR009057">
    <property type="entry name" value="Homeodomain-like_sf"/>
</dbReference>
<protein>
    <submittedName>
        <fullName evidence="5">AraC family transcriptional regulator</fullName>
    </submittedName>
</protein>
<evidence type="ECO:0000313" key="6">
    <source>
        <dbReference type="Proteomes" id="UP000241421"/>
    </source>
</evidence>
<keyword evidence="3" id="KW-0804">Transcription</keyword>
<dbReference type="GO" id="GO:0043565">
    <property type="term" value="F:sequence-specific DNA binding"/>
    <property type="evidence" value="ECO:0007669"/>
    <property type="project" value="InterPro"/>
</dbReference>
<dbReference type="Gene3D" id="1.10.10.60">
    <property type="entry name" value="Homeodomain-like"/>
    <property type="match status" value="1"/>
</dbReference>
<sequence>MSWTGKLEFGSSWVAFRGRAADNTTHAHAALQLTLSADGQVTIRGATGTFSGPALLVAPGAPHAIHATGIITLLLIEPQSPIACLLAGPTLQGIALLPASLFDLVDLDAPLASCIERLLGKVPTPTPVLDARLAAALQCLALDTSAAAVARAAGAVGLSTSRLRALATQELGIPLAGWVMWRKLERAGRSLSGGASLAEAAFEAGFADQAHFTRTMRKVLGITPRMLSLLSR</sequence>
<proteinExistence type="predicted"/>
<dbReference type="OrthoDB" id="7465232at2"/>
<dbReference type="InterPro" id="IPR018060">
    <property type="entry name" value="HTH_AraC"/>
</dbReference>
<dbReference type="SUPFAM" id="SSF46689">
    <property type="entry name" value="Homeodomain-like"/>
    <property type="match status" value="1"/>
</dbReference>
<dbReference type="SMART" id="SM00342">
    <property type="entry name" value="HTH_ARAC"/>
    <property type="match status" value="1"/>
</dbReference>
<dbReference type="PROSITE" id="PS01124">
    <property type="entry name" value="HTH_ARAC_FAMILY_2"/>
    <property type="match status" value="1"/>
</dbReference>
<dbReference type="GO" id="GO:0003700">
    <property type="term" value="F:DNA-binding transcription factor activity"/>
    <property type="evidence" value="ECO:0007669"/>
    <property type="project" value="InterPro"/>
</dbReference>
<feature type="domain" description="HTH araC/xylS-type" evidence="4">
    <location>
        <begin position="131"/>
        <end position="230"/>
    </location>
</feature>
<gene>
    <name evidence="5" type="ORF">C7C56_016730</name>
</gene>
<dbReference type="PANTHER" id="PTHR46796">
    <property type="entry name" value="HTH-TYPE TRANSCRIPTIONAL ACTIVATOR RHAS-RELATED"/>
    <property type="match status" value="1"/>
</dbReference>
<comment type="caution">
    <text evidence="5">The sequence shown here is derived from an EMBL/GenBank/DDBJ whole genome shotgun (WGS) entry which is preliminary data.</text>
</comment>
<dbReference type="AlphaFoldDB" id="A0A2U2HIB4"/>
<keyword evidence="1" id="KW-0805">Transcription regulation</keyword>
<reference evidence="5 6" key="1">
    <citation type="submission" date="2018-04" db="EMBL/GenBank/DDBJ databases">
        <title>Massilia violaceinigra sp. nov., a novel purple-pigmented bacterium isolated from Tianshan glacier, Xinjiang, China.</title>
        <authorList>
            <person name="Wang H."/>
        </authorList>
    </citation>
    <scope>NUCLEOTIDE SEQUENCE [LARGE SCALE GENOMIC DNA]</scope>
    <source>
        <strain evidence="5 6">B448-2</strain>
    </source>
</reference>
<evidence type="ECO:0000256" key="2">
    <source>
        <dbReference type="ARBA" id="ARBA00023125"/>
    </source>
</evidence>
<dbReference type="Proteomes" id="UP000241421">
    <property type="component" value="Unassembled WGS sequence"/>
</dbReference>
<name>A0A2U2HIB4_9BURK</name>
<evidence type="ECO:0000256" key="1">
    <source>
        <dbReference type="ARBA" id="ARBA00023015"/>
    </source>
</evidence>
<accession>A0A2U2HIB4</accession>
<keyword evidence="6" id="KW-1185">Reference proteome</keyword>
<dbReference type="EMBL" id="PXWF02000246">
    <property type="protein sequence ID" value="PWF46038.1"/>
    <property type="molecule type" value="Genomic_DNA"/>
</dbReference>